<proteinExistence type="predicted"/>
<gene>
    <name evidence="1" type="primary">jg7371</name>
    <name evidence="1" type="ORF">PAEG_LOCUS14875</name>
</gene>
<evidence type="ECO:0000313" key="2">
    <source>
        <dbReference type="Proteomes" id="UP000838756"/>
    </source>
</evidence>
<sequence length="134" mass="14945">MKNLKLQARLRARRLPLKTSAADRFGFVQRRDPICPSVTVPYLSVWRKLGCDIGVLFDAAATCDAPNVVRSPRRGSTNAAFTNAGLLFQHLRTPTYIPPPNYVPRPLPLQLRYSLSYVGYSSSSTDLHISDLIT</sequence>
<organism evidence="1 2">
    <name type="scientific">Pararge aegeria aegeria</name>
    <dbReference type="NCBI Taxonomy" id="348720"/>
    <lineage>
        <taxon>Eukaryota</taxon>
        <taxon>Metazoa</taxon>
        <taxon>Ecdysozoa</taxon>
        <taxon>Arthropoda</taxon>
        <taxon>Hexapoda</taxon>
        <taxon>Insecta</taxon>
        <taxon>Pterygota</taxon>
        <taxon>Neoptera</taxon>
        <taxon>Endopterygota</taxon>
        <taxon>Lepidoptera</taxon>
        <taxon>Glossata</taxon>
        <taxon>Ditrysia</taxon>
        <taxon>Papilionoidea</taxon>
        <taxon>Nymphalidae</taxon>
        <taxon>Satyrinae</taxon>
        <taxon>Satyrini</taxon>
        <taxon>Parargina</taxon>
        <taxon>Pararge</taxon>
    </lineage>
</organism>
<accession>A0A8S4RIM3</accession>
<dbReference type="Proteomes" id="UP000838756">
    <property type="component" value="Unassembled WGS sequence"/>
</dbReference>
<evidence type="ECO:0000313" key="1">
    <source>
        <dbReference type="EMBL" id="CAH2237608.1"/>
    </source>
</evidence>
<comment type="caution">
    <text evidence="1">The sequence shown here is derived from an EMBL/GenBank/DDBJ whole genome shotgun (WGS) entry which is preliminary data.</text>
</comment>
<keyword evidence="2" id="KW-1185">Reference proteome</keyword>
<dbReference type="AlphaFoldDB" id="A0A8S4RIM3"/>
<dbReference type="EMBL" id="CAKXAJ010025281">
    <property type="protein sequence ID" value="CAH2237608.1"/>
    <property type="molecule type" value="Genomic_DNA"/>
</dbReference>
<protein>
    <submittedName>
        <fullName evidence="1">Jg7371 protein</fullName>
    </submittedName>
</protein>
<name>A0A8S4RIM3_9NEOP</name>
<reference evidence="1" key="1">
    <citation type="submission" date="2022-03" db="EMBL/GenBank/DDBJ databases">
        <authorList>
            <person name="Lindestad O."/>
        </authorList>
    </citation>
    <scope>NUCLEOTIDE SEQUENCE</scope>
</reference>